<name>A0A6G1I4S4_9PEZI</name>
<dbReference type="OrthoDB" id="425602at2759"/>
<gene>
    <name evidence="2" type="ORF">EJ06DRAFT_318879</name>
</gene>
<reference evidence="2" key="1">
    <citation type="journal article" date="2020" name="Stud. Mycol.">
        <title>101 Dothideomycetes genomes: a test case for predicting lifestyles and emergence of pathogens.</title>
        <authorList>
            <person name="Haridas S."/>
            <person name="Albert R."/>
            <person name="Binder M."/>
            <person name="Bloem J."/>
            <person name="Labutti K."/>
            <person name="Salamov A."/>
            <person name="Andreopoulos B."/>
            <person name="Baker S."/>
            <person name="Barry K."/>
            <person name="Bills G."/>
            <person name="Bluhm B."/>
            <person name="Cannon C."/>
            <person name="Castanera R."/>
            <person name="Culley D."/>
            <person name="Daum C."/>
            <person name="Ezra D."/>
            <person name="Gonzalez J."/>
            <person name="Henrissat B."/>
            <person name="Kuo A."/>
            <person name="Liang C."/>
            <person name="Lipzen A."/>
            <person name="Lutzoni F."/>
            <person name="Magnuson J."/>
            <person name="Mondo S."/>
            <person name="Nolan M."/>
            <person name="Ohm R."/>
            <person name="Pangilinan J."/>
            <person name="Park H.-J."/>
            <person name="Ramirez L."/>
            <person name="Alfaro M."/>
            <person name="Sun H."/>
            <person name="Tritt A."/>
            <person name="Yoshinaga Y."/>
            <person name="Zwiers L.-H."/>
            <person name="Turgeon B."/>
            <person name="Goodwin S."/>
            <person name="Spatafora J."/>
            <person name="Crous P."/>
            <person name="Grigoriev I."/>
        </authorList>
    </citation>
    <scope>NUCLEOTIDE SEQUENCE</scope>
    <source>
        <strain evidence="2">CBS 262.69</strain>
    </source>
</reference>
<protein>
    <submittedName>
        <fullName evidence="2">Uncharacterized protein</fullName>
    </submittedName>
</protein>
<sequence>MPPLTSNRLPLGEVSLKRYQKLGSIKNVQNSIYINEGGKAPLQSPKRRLAEISIAEDVSDFENMSPSKRAKGSLDIIPKALKVVEPKPKALSSAQGGRPSAMGARPKHQRIGALSKVRRNSGLRKFSVLSDESSSIPPFSLQAALGGAKDKPEVVEMNTGTKDPIPDSWIFEIYEDTPQEEATNLMEHSTAVLEISTSTPDAFTEANKENLPPPGFNGPAGTSCGQVHPGISSVVRKAAAAEAMVEDRAPLGDLETASFYPDGLDENSVEVPKGDDRLIFGKSVLPLEPIQETESSVDTKATAA</sequence>
<dbReference type="AlphaFoldDB" id="A0A6G1I4S4"/>
<evidence type="ECO:0000313" key="3">
    <source>
        <dbReference type="Proteomes" id="UP000799640"/>
    </source>
</evidence>
<evidence type="ECO:0000256" key="1">
    <source>
        <dbReference type="SAM" id="MobiDB-lite"/>
    </source>
</evidence>
<dbReference type="EMBL" id="ML996690">
    <property type="protein sequence ID" value="KAF2403069.1"/>
    <property type="molecule type" value="Genomic_DNA"/>
</dbReference>
<evidence type="ECO:0000313" key="2">
    <source>
        <dbReference type="EMBL" id="KAF2403069.1"/>
    </source>
</evidence>
<feature type="region of interest" description="Disordered" evidence="1">
    <location>
        <begin position="203"/>
        <end position="224"/>
    </location>
</feature>
<dbReference type="Proteomes" id="UP000799640">
    <property type="component" value="Unassembled WGS sequence"/>
</dbReference>
<feature type="region of interest" description="Disordered" evidence="1">
    <location>
        <begin position="87"/>
        <end position="113"/>
    </location>
</feature>
<proteinExistence type="predicted"/>
<organism evidence="2 3">
    <name type="scientific">Trichodelitschia bisporula</name>
    <dbReference type="NCBI Taxonomy" id="703511"/>
    <lineage>
        <taxon>Eukaryota</taxon>
        <taxon>Fungi</taxon>
        <taxon>Dikarya</taxon>
        <taxon>Ascomycota</taxon>
        <taxon>Pezizomycotina</taxon>
        <taxon>Dothideomycetes</taxon>
        <taxon>Dothideomycetes incertae sedis</taxon>
        <taxon>Phaeotrichales</taxon>
        <taxon>Phaeotrichaceae</taxon>
        <taxon>Trichodelitschia</taxon>
    </lineage>
</organism>
<accession>A0A6G1I4S4</accession>
<keyword evidence="3" id="KW-1185">Reference proteome</keyword>